<dbReference type="EMBL" id="JAUYVI010000015">
    <property type="protein sequence ID" value="MDQ7251654.1"/>
    <property type="molecule type" value="Genomic_DNA"/>
</dbReference>
<dbReference type="RefSeq" id="WP_379962220.1">
    <property type="nucleotide sequence ID" value="NZ_JAUYVI010000015.1"/>
</dbReference>
<evidence type="ECO:0008006" key="3">
    <source>
        <dbReference type="Google" id="ProtNLM"/>
    </source>
</evidence>
<protein>
    <recommendedName>
        <fullName evidence="3">DNA-binding protein</fullName>
    </recommendedName>
</protein>
<sequence length="113" mass="12597">MNAMSHPERPPVALPAEEAQKGMRGFVYIETAAEITGNSIRTLEREIADGKLRAYHMRAKRIIFLSDLNEYLDALDPVVLKPSARKSRTLKDVRFAEAGQYLPSQSANQPAAE</sequence>
<reference evidence="2" key="1">
    <citation type="submission" date="2023-08" db="EMBL/GenBank/DDBJ databases">
        <title>Rhodospirillaceae gen. nov., a novel taxon isolated from the Yangtze River Yuezi River estuary sludge.</title>
        <authorList>
            <person name="Ruan L."/>
        </authorList>
    </citation>
    <scope>NUCLEOTIDE SEQUENCE [LARGE SCALE GENOMIC DNA]</scope>
    <source>
        <strain evidence="2">R-7</strain>
    </source>
</reference>
<accession>A0ABU0YVD8</accession>
<evidence type="ECO:0000313" key="1">
    <source>
        <dbReference type="EMBL" id="MDQ7251654.1"/>
    </source>
</evidence>
<keyword evidence="2" id="KW-1185">Reference proteome</keyword>
<evidence type="ECO:0000313" key="2">
    <source>
        <dbReference type="Proteomes" id="UP001230156"/>
    </source>
</evidence>
<name>A0ABU0YVD8_9PROT</name>
<comment type="caution">
    <text evidence="1">The sequence shown here is derived from an EMBL/GenBank/DDBJ whole genome shotgun (WGS) entry which is preliminary data.</text>
</comment>
<organism evidence="1 2">
    <name type="scientific">Dongia sedimenti</name>
    <dbReference type="NCBI Taxonomy" id="3064282"/>
    <lineage>
        <taxon>Bacteria</taxon>
        <taxon>Pseudomonadati</taxon>
        <taxon>Pseudomonadota</taxon>
        <taxon>Alphaproteobacteria</taxon>
        <taxon>Rhodospirillales</taxon>
        <taxon>Dongiaceae</taxon>
        <taxon>Dongia</taxon>
    </lineage>
</organism>
<proteinExistence type="predicted"/>
<gene>
    <name evidence="1" type="ORF">Q8A70_28460</name>
</gene>
<dbReference type="Proteomes" id="UP001230156">
    <property type="component" value="Unassembled WGS sequence"/>
</dbReference>